<dbReference type="GO" id="GO:0004930">
    <property type="term" value="F:G protein-coupled receptor activity"/>
    <property type="evidence" value="ECO:0007669"/>
    <property type="project" value="UniProtKB-KW"/>
</dbReference>
<dbReference type="GO" id="GO:0001591">
    <property type="term" value="F:dopamine neurotransmitter receptor activity, coupled via Gi/Go"/>
    <property type="evidence" value="ECO:0007669"/>
    <property type="project" value="TreeGrafter"/>
</dbReference>
<dbReference type="Proteomes" id="UP000663836">
    <property type="component" value="Unassembled WGS sequence"/>
</dbReference>
<keyword evidence="4 11" id="KW-1133">Transmembrane helix</keyword>
<dbReference type="Gene3D" id="1.20.1070.10">
    <property type="entry name" value="Rhodopsin 7-helix transmembrane proteins"/>
    <property type="match status" value="2"/>
</dbReference>
<dbReference type="InterPro" id="IPR017452">
    <property type="entry name" value="GPCR_Rhodpsn_7TM"/>
</dbReference>
<gene>
    <name evidence="14" type="ORF">JBS370_LOCUS25588</name>
    <name evidence="13" type="ORF">ZHD862_LOCUS32801</name>
</gene>
<proteinExistence type="inferred from homology"/>
<feature type="transmembrane region" description="Helical" evidence="11">
    <location>
        <begin position="204"/>
        <end position="224"/>
    </location>
</feature>
<keyword evidence="3 10" id="KW-0812">Transmembrane</keyword>
<comment type="caution">
    <text evidence="13">The sequence shown here is derived from an EMBL/GenBank/DDBJ whole genome shotgun (WGS) entry which is preliminary data.</text>
</comment>
<protein>
    <recommendedName>
        <fullName evidence="12">G-protein coupled receptors family 1 profile domain-containing protein</fullName>
    </recommendedName>
</protein>
<feature type="transmembrane region" description="Helical" evidence="11">
    <location>
        <begin position="45"/>
        <end position="68"/>
    </location>
</feature>
<evidence type="ECO:0000313" key="15">
    <source>
        <dbReference type="Proteomes" id="UP000663864"/>
    </source>
</evidence>
<accession>A0A815KDX5</accession>
<feature type="transmembrane region" description="Helical" evidence="11">
    <location>
        <begin position="440"/>
        <end position="462"/>
    </location>
</feature>
<evidence type="ECO:0000256" key="8">
    <source>
        <dbReference type="ARBA" id="ARBA00023170"/>
    </source>
</evidence>
<evidence type="ECO:0000259" key="12">
    <source>
        <dbReference type="PROSITE" id="PS50262"/>
    </source>
</evidence>
<evidence type="ECO:0000313" key="13">
    <source>
        <dbReference type="EMBL" id="CAF1394576.1"/>
    </source>
</evidence>
<evidence type="ECO:0000256" key="7">
    <source>
        <dbReference type="ARBA" id="ARBA00023157"/>
    </source>
</evidence>
<dbReference type="EMBL" id="CAJOBD010004290">
    <property type="protein sequence ID" value="CAF3988513.1"/>
    <property type="molecule type" value="Genomic_DNA"/>
</dbReference>
<name>A0A815KDX5_9BILA</name>
<dbReference type="Pfam" id="PF00001">
    <property type="entry name" value="7tm_1"/>
    <property type="match status" value="1"/>
</dbReference>
<feature type="transmembrane region" description="Helical" evidence="11">
    <location>
        <begin position="474"/>
        <end position="496"/>
    </location>
</feature>
<evidence type="ECO:0000256" key="10">
    <source>
        <dbReference type="RuleBase" id="RU000688"/>
    </source>
</evidence>
<keyword evidence="8 10" id="KW-0675">Receptor</keyword>
<organism evidence="13 15">
    <name type="scientific">Rotaria sordida</name>
    <dbReference type="NCBI Taxonomy" id="392033"/>
    <lineage>
        <taxon>Eukaryota</taxon>
        <taxon>Metazoa</taxon>
        <taxon>Spiralia</taxon>
        <taxon>Gnathifera</taxon>
        <taxon>Rotifera</taxon>
        <taxon>Eurotatoria</taxon>
        <taxon>Bdelloidea</taxon>
        <taxon>Philodinida</taxon>
        <taxon>Philodinidae</taxon>
        <taxon>Rotaria</taxon>
    </lineage>
</organism>
<dbReference type="SUPFAM" id="SSF81321">
    <property type="entry name" value="Family A G protein-coupled receptor-like"/>
    <property type="match status" value="1"/>
</dbReference>
<dbReference type="InterPro" id="IPR000276">
    <property type="entry name" value="GPCR_Rhodpsn"/>
</dbReference>
<evidence type="ECO:0000256" key="5">
    <source>
        <dbReference type="ARBA" id="ARBA00023040"/>
    </source>
</evidence>
<comment type="similarity">
    <text evidence="10">Belongs to the G-protein coupled receptor 1 family.</text>
</comment>
<keyword evidence="9 10" id="KW-0807">Transducer</keyword>
<dbReference type="EMBL" id="CAJNOT010003663">
    <property type="protein sequence ID" value="CAF1394576.1"/>
    <property type="molecule type" value="Genomic_DNA"/>
</dbReference>
<dbReference type="AlphaFoldDB" id="A0A815KDX5"/>
<dbReference type="Proteomes" id="UP000663864">
    <property type="component" value="Unassembled WGS sequence"/>
</dbReference>
<keyword evidence="6 11" id="KW-0472">Membrane</keyword>
<reference evidence="13" key="1">
    <citation type="submission" date="2021-02" db="EMBL/GenBank/DDBJ databases">
        <authorList>
            <person name="Nowell W R."/>
        </authorList>
    </citation>
    <scope>NUCLEOTIDE SEQUENCE</scope>
</reference>
<dbReference type="FunFam" id="1.20.1070.10:FF:000523">
    <property type="entry name" value="5-hydroxytryptamine receptor 2B"/>
    <property type="match status" value="1"/>
</dbReference>
<sequence length="562" mass="65046">MQDSDYEWHSMNTNDSFEDDIDNSGLIIPVTQQNLNEILVISHNWPALFLLFFSIFGIVGNLLVCLAIGTERRLHNRTNWFLFSLALADMLVSGVVIPLAIVKEFTGFWILGPILCDLWIFVDVCSCTSSIMHIVVISIDRYLAIKDPLNVRSRQEKRQICLLIMLIWLIAIFLSSPMIVLGVINPYNIIINGQCFINNQFFVIYGSVVSFVIPLIIVIIMYALTVHRLKKQIKQFENQSTQEQIPNSNTNITMKPILRRQIGSNNILNNFSQSTSTLPVELRRQPFERQQRNFCITEENFNNIRLNKDNNSSLIKDFEQKRLSKLSAHSEYTCPRNPFYQLKCTCNHHQQFEKIQQEQKNLNCHHPCEQSITPTVTYRLKPCLKPRPISLPPSIILNQPSTITSKPIKHNWGRLTLMPSLVSARTKSSAVRNEQKAVKVLGVVFVIFVIAWFPFCIMNLLQGVCKRCSINTNILNGFVWLGYVSSSINPLVYTIFNRNFRLKFITLLKCQCLYRTNRRKQLSYYQSYSSLHGPRIIHTDGLRQNDIRRFNAHRQRMETILA</sequence>
<dbReference type="PRINTS" id="PR00237">
    <property type="entry name" value="GPCRRHODOPSN"/>
</dbReference>
<keyword evidence="7" id="KW-1015">Disulfide bond</keyword>
<dbReference type="PANTHER" id="PTHR24248">
    <property type="entry name" value="ADRENERGIC RECEPTOR-RELATED G-PROTEIN COUPLED RECEPTOR"/>
    <property type="match status" value="1"/>
</dbReference>
<dbReference type="PANTHER" id="PTHR24248:SF125">
    <property type="entry name" value="DOPAMINE D2-LIKE RECEPTOR"/>
    <property type="match status" value="1"/>
</dbReference>
<evidence type="ECO:0000256" key="4">
    <source>
        <dbReference type="ARBA" id="ARBA00022989"/>
    </source>
</evidence>
<evidence type="ECO:0000256" key="2">
    <source>
        <dbReference type="ARBA" id="ARBA00022475"/>
    </source>
</evidence>
<evidence type="ECO:0000256" key="1">
    <source>
        <dbReference type="ARBA" id="ARBA00004651"/>
    </source>
</evidence>
<feature type="transmembrane region" description="Helical" evidence="11">
    <location>
        <begin position="160"/>
        <end position="184"/>
    </location>
</feature>
<feature type="transmembrane region" description="Helical" evidence="11">
    <location>
        <begin position="80"/>
        <end position="102"/>
    </location>
</feature>
<dbReference type="GO" id="GO:0045202">
    <property type="term" value="C:synapse"/>
    <property type="evidence" value="ECO:0007669"/>
    <property type="project" value="GOC"/>
</dbReference>
<evidence type="ECO:0000256" key="11">
    <source>
        <dbReference type="SAM" id="Phobius"/>
    </source>
</evidence>
<dbReference type="PROSITE" id="PS00237">
    <property type="entry name" value="G_PROTEIN_RECEP_F1_1"/>
    <property type="match status" value="1"/>
</dbReference>
<feature type="domain" description="G-protein coupled receptors family 1 profile" evidence="12">
    <location>
        <begin position="60"/>
        <end position="493"/>
    </location>
</feature>
<evidence type="ECO:0000256" key="9">
    <source>
        <dbReference type="ARBA" id="ARBA00023224"/>
    </source>
</evidence>
<comment type="subcellular location">
    <subcellularLocation>
        <location evidence="1">Cell membrane</location>
        <topology evidence="1">Multi-pass membrane protein</topology>
    </subcellularLocation>
</comment>
<evidence type="ECO:0000313" key="14">
    <source>
        <dbReference type="EMBL" id="CAF3988513.1"/>
    </source>
</evidence>
<dbReference type="PROSITE" id="PS50262">
    <property type="entry name" value="G_PROTEIN_RECEP_F1_2"/>
    <property type="match status" value="1"/>
</dbReference>
<dbReference type="GO" id="GO:0005886">
    <property type="term" value="C:plasma membrane"/>
    <property type="evidence" value="ECO:0007669"/>
    <property type="project" value="UniProtKB-SubCell"/>
</dbReference>
<evidence type="ECO:0000256" key="3">
    <source>
        <dbReference type="ARBA" id="ARBA00022692"/>
    </source>
</evidence>
<evidence type="ECO:0000256" key="6">
    <source>
        <dbReference type="ARBA" id="ARBA00023136"/>
    </source>
</evidence>
<keyword evidence="2" id="KW-1003">Cell membrane</keyword>
<feature type="transmembrane region" description="Helical" evidence="11">
    <location>
        <begin position="108"/>
        <end position="139"/>
    </location>
</feature>
<keyword evidence="5 10" id="KW-0297">G-protein coupled receptor</keyword>
<dbReference type="SMART" id="SM01381">
    <property type="entry name" value="7TM_GPCR_Srsx"/>
    <property type="match status" value="1"/>
</dbReference>